<accession>A0AAV4TPE0</accession>
<keyword evidence="2" id="KW-1185">Reference proteome</keyword>
<proteinExistence type="predicted"/>
<dbReference type="Proteomes" id="UP001054945">
    <property type="component" value="Unassembled WGS sequence"/>
</dbReference>
<dbReference type="AlphaFoldDB" id="A0AAV4TPE0"/>
<gene>
    <name evidence="1" type="ORF">CEXT_259961</name>
</gene>
<dbReference type="EMBL" id="BPLR01011714">
    <property type="protein sequence ID" value="GIY48448.1"/>
    <property type="molecule type" value="Genomic_DNA"/>
</dbReference>
<evidence type="ECO:0000313" key="1">
    <source>
        <dbReference type="EMBL" id="GIY48448.1"/>
    </source>
</evidence>
<name>A0AAV4TPE0_CAEEX</name>
<sequence>MDSHLTTNTTHVSQIVSWRSQLGPNRILIPAITPSFIVEIKIAEFTLHDPRAKETRDSHRNQIDQILLAHLGVAEPHLPTTLAHLPTTLGYVLNSLPTDDNGRDRCIFQTDAA</sequence>
<comment type="caution">
    <text evidence="1">The sequence shown here is derived from an EMBL/GenBank/DDBJ whole genome shotgun (WGS) entry which is preliminary data.</text>
</comment>
<reference evidence="1 2" key="1">
    <citation type="submission" date="2021-06" db="EMBL/GenBank/DDBJ databases">
        <title>Caerostris extrusa draft genome.</title>
        <authorList>
            <person name="Kono N."/>
            <person name="Arakawa K."/>
        </authorList>
    </citation>
    <scope>NUCLEOTIDE SEQUENCE [LARGE SCALE GENOMIC DNA]</scope>
</reference>
<protein>
    <submittedName>
        <fullName evidence="1">Uncharacterized protein</fullName>
    </submittedName>
</protein>
<evidence type="ECO:0000313" key="2">
    <source>
        <dbReference type="Proteomes" id="UP001054945"/>
    </source>
</evidence>
<organism evidence="1 2">
    <name type="scientific">Caerostris extrusa</name>
    <name type="common">Bark spider</name>
    <name type="synonym">Caerostris bankana</name>
    <dbReference type="NCBI Taxonomy" id="172846"/>
    <lineage>
        <taxon>Eukaryota</taxon>
        <taxon>Metazoa</taxon>
        <taxon>Ecdysozoa</taxon>
        <taxon>Arthropoda</taxon>
        <taxon>Chelicerata</taxon>
        <taxon>Arachnida</taxon>
        <taxon>Araneae</taxon>
        <taxon>Araneomorphae</taxon>
        <taxon>Entelegynae</taxon>
        <taxon>Araneoidea</taxon>
        <taxon>Araneidae</taxon>
        <taxon>Caerostris</taxon>
    </lineage>
</organism>